<keyword evidence="2" id="KW-0802">TPR repeat</keyword>
<dbReference type="Gene3D" id="1.25.40.10">
    <property type="entry name" value="Tetratricopeptide repeat domain"/>
    <property type="match status" value="2"/>
</dbReference>
<proteinExistence type="predicted"/>
<accession>A0ABQ3J1M9</accession>
<evidence type="ECO:0008006" key="5">
    <source>
        <dbReference type="Google" id="ProtNLM"/>
    </source>
</evidence>
<dbReference type="Proteomes" id="UP000626370">
    <property type="component" value="Unassembled WGS sequence"/>
</dbReference>
<dbReference type="InterPro" id="IPR026634">
    <property type="entry name" value="TPST-like"/>
</dbReference>
<dbReference type="Pfam" id="PF13181">
    <property type="entry name" value="TPR_8"/>
    <property type="match status" value="2"/>
</dbReference>
<dbReference type="InterPro" id="IPR019734">
    <property type="entry name" value="TPR_rpt"/>
</dbReference>
<name>A0ABQ3J1M9_9GAMM</name>
<dbReference type="SUPFAM" id="SSF48452">
    <property type="entry name" value="TPR-like"/>
    <property type="match status" value="1"/>
</dbReference>
<dbReference type="Pfam" id="PF13469">
    <property type="entry name" value="Sulfotransfer_3"/>
    <property type="match status" value="1"/>
</dbReference>
<keyword evidence="4" id="KW-1185">Reference proteome</keyword>
<evidence type="ECO:0000256" key="2">
    <source>
        <dbReference type="PROSITE-ProRule" id="PRU00339"/>
    </source>
</evidence>
<reference evidence="4" key="1">
    <citation type="journal article" date="2019" name="Int. J. Syst. Evol. Microbiol.">
        <title>The Global Catalogue of Microorganisms (GCM) 10K type strain sequencing project: providing services to taxonomists for standard genome sequencing and annotation.</title>
        <authorList>
            <consortium name="The Broad Institute Genomics Platform"/>
            <consortium name="The Broad Institute Genome Sequencing Center for Infectious Disease"/>
            <person name="Wu L."/>
            <person name="Ma J."/>
        </authorList>
    </citation>
    <scope>NUCLEOTIDE SEQUENCE [LARGE SCALE GENOMIC DNA]</scope>
    <source>
        <strain evidence="4">CGMCC 1.15922</strain>
    </source>
</reference>
<dbReference type="PANTHER" id="PTHR12788:SF10">
    <property type="entry name" value="PROTEIN-TYROSINE SULFOTRANSFERASE"/>
    <property type="match status" value="1"/>
</dbReference>
<dbReference type="InterPro" id="IPR011990">
    <property type="entry name" value="TPR-like_helical_dom_sf"/>
</dbReference>
<dbReference type="PANTHER" id="PTHR12788">
    <property type="entry name" value="PROTEIN-TYROSINE SULFOTRANSFERASE 2"/>
    <property type="match status" value="1"/>
</dbReference>
<dbReference type="PROSITE" id="PS50005">
    <property type="entry name" value="TPR"/>
    <property type="match status" value="2"/>
</dbReference>
<protein>
    <recommendedName>
        <fullName evidence="5">Tetratricopeptide repeat protein</fullName>
    </recommendedName>
</protein>
<feature type="repeat" description="TPR" evidence="2">
    <location>
        <begin position="105"/>
        <end position="138"/>
    </location>
</feature>
<keyword evidence="1" id="KW-0808">Transferase</keyword>
<feature type="repeat" description="TPR" evidence="2">
    <location>
        <begin position="175"/>
        <end position="208"/>
    </location>
</feature>
<dbReference type="SMART" id="SM00028">
    <property type="entry name" value="TPR"/>
    <property type="match status" value="5"/>
</dbReference>
<dbReference type="InterPro" id="IPR027417">
    <property type="entry name" value="P-loop_NTPase"/>
</dbReference>
<comment type="caution">
    <text evidence="3">The sequence shown here is derived from an EMBL/GenBank/DDBJ whole genome shotgun (WGS) entry which is preliminary data.</text>
</comment>
<dbReference type="SUPFAM" id="SSF52540">
    <property type="entry name" value="P-loop containing nucleoside triphosphate hydrolases"/>
    <property type="match status" value="1"/>
</dbReference>
<dbReference type="Gene3D" id="3.40.50.300">
    <property type="entry name" value="P-loop containing nucleotide triphosphate hydrolases"/>
    <property type="match status" value="1"/>
</dbReference>
<dbReference type="EMBL" id="BNAH01000013">
    <property type="protein sequence ID" value="GHE98311.1"/>
    <property type="molecule type" value="Genomic_DNA"/>
</dbReference>
<evidence type="ECO:0000313" key="3">
    <source>
        <dbReference type="EMBL" id="GHE98311.1"/>
    </source>
</evidence>
<gene>
    <name evidence="3" type="ORF">GCM10011501_29810</name>
</gene>
<evidence type="ECO:0000256" key="1">
    <source>
        <dbReference type="ARBA" id="ARBA00022679"/>
    </source>
</evidence>
<evidence type="ECO:0000313" key="4">
    <source>
        <dbReference type="Proteomes" id="UP000626370"/>
    </source>
</evidence>
<sequence length="552" mass="63770">MKSELTIENAIQLLNTNHLDEGQSVLQKMLLTAPDNLQVHQLLVKLAFSKKNFQLAEKHLIKLLALKPLSEVFFNMLCDLYQHQQRWKELASLYLDLSQKQTANATAFFNCAYYLKLAGDFEQAITFYNKSLEIGIDDDYEVSLNLATIYSEHLSLPDKALDILTTAIKKHPKQDSLFYNLANLYEQLGNKNKAMHYFQLAYSMNANNYTALARQADIFTIESVNEPLIEQMKCAFSNVTISQSDKINIGYALGKAFDDCKAYDLAFNYYQQANELDTQTLPPYNSQKMECLVDSIISIFNKQWFDDLDKKNALSASASPVFICGMFRSGSTLCEQILAAHSGISIGGEQEFFHRLVANNYPEFPLNVMKDTQIGQKKEKLLSEYLNEINRFKKRGEQLTDKRPDNFLYLGVIKLLMPNAKVIWTKRNMLDNCLSVYFLRLGASMSYATELKNSIHFYQQQERLMEHWQSLFSEDILPFNYDHLIASPKEETERLLSFIGLPWEDNCLNFHRYENQVKTASVWQVRQPLYSSSSGRWKNYKKFINTVLPLNN</sequence>
<organism evidence="3 4">
    <name type="scientific">Thalassotalea profundi</name>
    <dbReference type="NCBI Taxonomy" id="2036687"/>
    <lineage>
        <taxon>Bacteria</taxon>
        <taxon>Pseudomonadati</taxon>
        <taxon>Pseudomonadota</taxon>
        <taxon>Gammaproteobacteria</taxon>
        <taxon>Alteromonadales</taxon>
        <taxon>Colwelliaceae</taxon>
        <taxon>Thalassotalea</taxon>
    </lineage>
</organism>
<dbReference type="RefSeq" id="WP_189379051.1">
    <property type="nucleotide sequence ID" value="NZ_BNAH01000013.1"/>
</dbReference>